<keyword evidence="3" id="KW-0732">Signal</keyword>
<evidence type="ECO:0000313" key="6">
    <source>
        <dbReference type="Proteomes" id="UP000184063"/>
    </source>
</evidence>
<dbReference type="InterPro" id="IPR027417">
    <property type="entry name" value="P-loop_NTPase"/>
</dbReference>
<dbReference type="AlphaFoldDB" id="A0A1M3TX09"/>
<feature type="chain" id="PRO_5011979312" description="SNF2 N-terminal domain-containing protein" evidence="3">
    <location>
        <begin position="17"/>
        <end position="260"/>
    </location>
</feature>
<proteinExistence type="predicted"/>
<dbReference type="EMBL" id="KV878237">
    <property type="protein sequence ID" value="OJZ91152.1"/>
    <property type="molecule type" value="Genomic_DNA"/>
</dbReference>
<dbReference type="Proteomes" id="UP000184063">
    <property type="component" value="Unassembled WGS sequence"/>
</dbReference>
<dbReference type="Gene3D" id="3.40.50.10810">
    <property type="entry name" value="Tandem AAA-ATPase domain"/>
    <property type="match status" value="1"/>
</dbReference>
<protein>
    <recommendedName>
        <fullName evidence="4">SNF2 N-terminal domain-containing protein</fullName>
    </recommendedName>
</protein>
<dbReference type="GO" id="GO:0005524">
    <property type="term" value="F:ATP binding"/>
    <property type="evidence" value="ECO:0007669"/>
    <property type="project" value="InterPro"/>
</dbReference>
<keyword evidence="1" id="KW-0547">Nucleotide-binding</keyword>
<name>A0A1M3TX09_ASPLC</name>
<feature type="signal peptide" evidence="3">
    <location>
        <begin position="1"/>
        <end position="16"/>
    </location>
</feature>
<sequence>MALGLVLGAIIADVVGVGKTWEAIGFLLHNLNQWKEKFHAATENGTEPPIGRPTLIVVPPHLIDQWVDESSSIRQFQHPAVEMRVPGPSFTSYQTLESRHGPQAVKAWCAKIKREYDPSNPRTPISFPHDLSGLFGIAVFDEAHMLRNPLSGRKIALQSAIFGHAYLEDPEKLPLPDIDLLDLQWTLRRLGAMCAAAGWQPADQADYDDDENDFLPEKLVEMCTPISQRTGTSQKQETKQAYFKDVIEDAVNSWNLHCGH</sequence>
<organism evidence="5 6">
    <name type="scientific">Aspergillus luchuensis (strain CBS 106.47)</name>
    <dbReference type="NCBI Taxonomy" id="1137211"/>
    <lineage>
        <taxon>Eukaryota</taxon>
        <taxon>Fungi</taxon>
        <taxon>Dikarya</taxon>
        <taxon>Ascomycota</taxon>
        <taxon>Pezizomycotina</taxon>
        <taxon>Eurotiomycetes</taxon>
        <taxon>Eurotiomycetidae</taxon>
        <taxon>Eurotiales</taxon>
        <taxon>Aspergillaceae</taxon>
        <taxon>Aspergillus</taxon>
        <taxon>Aspergillus subgen. Circumdati</taxon>
    </lineage>
</organism>
<evidence type="ECO:0000313" key="5">
    <source>
        <dbReference type="EMBL" id="OJZ91152.1"/>
    </source>
</evidence>
<evidence type="ECO:0000256" key="1">
    <source>
        <dbReference type="ARBA" id="ARBA00022741"/>
    </source>
</evidence>
<dbReference type="InterPro" id="IPR038718">
    <property type="entry name" value="SNF2-like_sf"/>
</dbReference>
<dbReference type="OrthoDB" id="4448468at2759"/>
<dbReference type="SUPFAM" id="SSF52540">
    <property type="entry name" value="P-loop containing nucleoside triphosphate hydrolases"/>
    <property type="match status" value="1"/>
</dbReference>
<reference evidence="6" key="1">
    <citation type="journal article" date="2017" name="Genome Biol.">
        <title>Comparative genomics reveals high biological diversity and specific adaptations in the industrially and medically important fungal genus Aspergillus.</title>
        <authorList>
            <person name="de Vries R.P."/>
            <person name="Riley R."/>
            <person name="Wiebenga A."/>
            <person name="Aguilar-Osorio G."/>
            <person name="Amillis S."/>
            <person name="Uchima C.A."/>
            <person name="Anderluh G."/>
            <person name="Asadollahi M."/>
            <person name="Askin M."/>
            <person name="Barry K."/>
            <person name="Battaglia E."/>
            <person name="Bayram O."/>
            <person name="Benocci T."/>
            <person name="Braus-Stromeyer S.A."/>
            <person name="Caldana C."/>
            <person name="Canovas D."/>
            <person name="Cerqueira G.C."/>
            <person name="Chen F."/>
            <person name="Chen W."/>
            <person name="Choi C."/>
            <person name="Clum A."/>
            <person name="Dos Santos R.A."/>
            <person name="Damasio A.R."/>
            <person name="Diallinas G."/>
            <person name="Emri T."/>
            <person name="Fekete E."/>
            <person name="Flipphi M."/>
            <person name="Freyberg S."/>
            <person name="Gallo A."/>
            <person name="Gournas C."/>
            <person name="Habgood R."/>
            <person name="Hainaut M."/>
            <person name="Harispe M.L."/>
            <person name="Henrissat B."/>
            <person name="Hilden K.S."/>
            <person name="Hope R."/>
            <person name="Hossain A."/>
            <person name="Karabika E."/>
            <person name="Karaffa L."/>
            <person name="Karanyi Z."/>
            <person name="Krasevec N."/>
            <person name="Kuo A."/>
            <person name="Kusch H."/>
            <person name="LaButti K."/>
            <person name="Lagendijk E.L."/>
            <person name="Lapidus A."/>
            <person name="Levasseur A."/>
            <person name="Lindquist E."/>
            <person name="Lipzen A."/>
            <person name="Logrieco A.F."/>
            <person name="MacCabe A."/>
            <person name="Maekelae M.R."/>
            <person name="Malavazi I."/>
            <person name="Melin P."/>
            <person name="Meyer V."/>
            <person name="Mielnichuk N."/>
            <person name="Miskei M."/>
            <person name="Molnar A.P."/>
            <person name="Mule G."/>
            <person name="Ngan C.Y."/>
            <person name="Orejas M."/>
            <person name="Orosz E."/>
            <person name="Ouedraogo J.P."/>
            <person name="Overkamp K.M."/>
            <person name="Park H.-S."/>
            <person name="Perrone G."/>
            <person name="Piumi F."/>
            <person name="Punt P.J."/>
            <person name="Ram A.F."/>
            <person name="Ramon A."/>
            <person name="Rauscher S."/>
            <person name="Record E."/>
            <person name="Riano-Pachon D.M."/>
            <person name="Robert V."/>
            <person name="Roehrig J."/>
            <person name="Ruller R."/>
            <person name="Salamov A."/>
            <person name="Salih N.S."/>
            <person name="Samson R.A."/>
            <person name="Sandor E."/>
            <person name="Sanguinetti M."/>
            <person name="Schuetze T."/>
            <person name="Sepcic K."/>
            <person name="Shelest E."/>
            <person name="Sherlock G."/>
            <person name="Sophianopoulou V."/>
            <person name="Squina F.M."/>
            <person name="Sun H."/>
            <person name="Susca A."/>
            <person name="Todd R.B."/>
            <person name="Tsang A."/>
            <person name="Unkles S.E."/>
            <person name="van de Wiele N."/>
            <person name="van Rossen-Uffink D."/>
            <person name="Oliveira J.V."/>
            <person name="Vesth T.C."/>
            <person name="Visser J."/>
            <person name="Yu J.-H."/>
            <person name="Zhou M."/>
            <person name="Andersen M.R."/>
            <person name="Archer D.B."/>
            <person name="Baker S.E."/>
            <person name="Benoit I."/>
            <person name="Brakhage A.A."/>
            <person name="Braus G.H."/>
            <person name="Fischer R."/>
            <person name="Frisvad J.C."/>
            <person name="Goldman G.H."/>
            <person name="Houbraken J."/>
            <person name="Oakley B."/>
            <person name="Pocsi I."/>
            <person name="Scazzocchio C."/>
            <person name="Seiboth B."/>
            <person name="vanKuyk P.A."/>
            <person name="Wortman J."/>
            <person name="Dyer P.S."/>
            <person name="Grigoriev I.V."/>
        </authorList>
    </citation>
    <scope>NUCLEOTIDE SEQUENCE [LARGE SCALE GENOMIC DNA]</scope>
    <source>
        <strain evidence="6">CBS 106.47</strain>
    </source>
</reference>
<gene>
    <name evidence="5" type="ORF">ASPFODRAFT_203613</name>
</gene>
<evidence type="ECO:0000256" key="2">
    <source>
        <dbReference type="ARBA" id="ARBA00022840"/>
    </source>
</evidence>
<accession>A0A1M3TX09</accession>
<dbReference type="InterPro" id="IPR000330">
    <property type="entry name" value="SNF2_N"/>
</dbReference>
<evidence type="ECO:0000259" key="4">
    <source>
        <dbReference type="Pfam" id="PF00176"/>
    </source>
</evidence>
<dbReference type="VEuPathDB" id="FungiDB:ASPFODRAFT_203613"/>
<feature type="domain" description="SNF2 N-terminal" evidence="4">
    <location>
        <begin position="7"/>
        <end position="69"/>
    </location>
</feature>
<evidence type="ECO:0000256" key="3">
    <source>
        <dbReference type="SAM" id="SignalP"/>
    </source>
</evidence>
<dbReference type="Pfam" id="PF00176">
    <property type="entry name" value="SNF2-rel_dom"/>
    <property type="match status" value="1"/>
</dbReference>
<keyword evidence="2" id="KW-0067">ATP-binding</keyword>